<keyword evidence="4" id="KW-1185">Reference proteome</keyword>
<evidence type="ECO:0000313" key="3">
    <source>
        <dbReference type="EMBL" id="KAJ7711075.1"/>
    </source>
</evidence>
<dbReference type="EMBL" id="JARKIB010000406">
    <property type="protein sequence ID" value="KAJ7711075.1"/>
    <property type="molecule type" value="Genomic_DNA"/>
</dbReference>
<accession>A0AAD7H316</accession>
<name>A0AAD7H316_9AGAR</name>
<evidence type="ECO:0000313" key="4">
    <source>
        <dbReference type="Proteomes" id="UP001215598"/>
    </source>
</evidence>
<feature type="region of interest" description="Disordered" evidence="2">
    <location>
        <begin position="140"/>
        <end position="176"/>
    </location>
</feature>
<evidence type="ECO:0000256" key="1">
    <source>
        <dbReference type="SAM" id="Coils"/>
    </source>
</evidence>
<gene>
    <name evidence="3" type="ORF">B0H16DRAFT_1480625</name>
</gene>
<reference evidence="3" key="1">
    <citation type="submission" date="2023-03" db="EMBL/GenBank/DDBJ databases">
        <title>Massive genome expansion in bonnet fungi (Mycena s.s.) driven by repeated elements and novel gene families across ecological guilds.</title>
        <authorList>
            <consortium name="Lawrence Berkeley National Laboratory"/>
            <person name="Harder C.B."/>
            <person name="Miyauchi S."/>
            <person name="Viragh M."/>
            <person name="Kuo A."/>
            <person name="Thoen E."/>
            <person name="Andreopoulos B."/>
            <person name="Lu D."/>
            <person name="Skrede I."/>
            <person name="Drula E."/>
            <person name="Henrissat B."/>
            <person name="Morin E."/>
            <person name="Kohler A."/>
            <person name="Barry K."/>
            <person name="LaButti K."/>
            <person name="Morin E."/>
            <person name="Salamov A."/>
            <person name="Lipzen A."/>
            <person name="Mereny Z."/>
            <person name="Hegedus B."/>
            <person name="Baldrian P."/>
            <person name="Stursova M."/>
            <person name="Weitz H."/>
            <person name="Taylor A."/>
            <person name="Grigoriev I.V."/>
            <person name="Nagy L.G."/>
            <person name="Martin F."/>
            <person name="Kauserud H."/>
        </authorList>
    </citation>
    <scope>NUCLEOTIDE SEQUENCE</scope>
    <source>
        <strain evidence="3">CBHHK182m</strain>
    </source>
</reference>
<organism evidence="3 4">
    <name type="scientific">Mycena metata</name>
    <dbReference type="NCBI Taxonomy" id="1033252"/>
    <lineage>
        <taxon>Eukaryota</taxon>
        <taxon>Fungi</taxon>
        <taxon>Dikarya</taxon>
        <taxon>Basidiomycota</taxon>
        <taxon>Agaricomycotina</taxon>
        <taxon>Agaricomycetes</taxon>
        <taxon>Agaricomycetidae</taxon>
        <taxon>Agaricales</taxon>
        <taxon>Marasmiineae</taxon>
        <taxon>Mycenaceae</taxon>
        <taxon>Mycena</taxon>
    </lineage>
</organism>
<feature type="coiled-coil region" evidence="1">
    <location>
        <begin position="196"/>
        <end position="223"/>
    </location>
</feature>
<evidence type="ECO:0000256" key="2">
    <source>
        <dbReference type="SAM" id="MobiDB-lite"/>
    </source>
</evidence>
<sequence>MDWGSMETGEMIQHLYTTHGYNLIQCGTHCAREESTYDFEHCTEDHHDPTYFILPEKFLSTRTPRLKEAFCGDGQEEGAAEVDKGKEDKNENAAKDSAMHAKWFSRGEPEETSEPEPIPEKGYGLSMELVEFEDLNSDDEIFGIPEDQDKQPFGQESTTPKSWKRRCQRSSQPPREWLDTLKQITFSSQAGDIEAGNLLRQRLAKLEQKVLREEAKENQAASQGIAEDIDPEVEDLVDIQNDKDDNEIAERVQVKVPRRPQAFKIVEAPRRLNYIILPEEVPQADPVKGKKQKEIDNLF</sequence>
<dbReference type="Proteomes" id="UP001215598">
    <property type="component" value="Unassembled WGS sequence"/>
</dbReference>
<keyword evidence="1" id="KW-0175">Coiled coil</keyword>
<comment type="caution">
    <text evidence="3">The sequence shown here is derived from an EMBL/GenBank/DDBJ whole genome shotgun (WGS) entry which is preliminary data.</text>
</comment>
<dbReference type="AlphaFoldDB" id="A0AAD7H316"/>
<protein>
    <submittedName>
        <fullName evidence="3">Uncharacterized protein</fullName>
    </submittedName>
</protein>
<feature type="compositionally biased region" description="Basic and acidic residues" evidence="2">
    <location>
        <begin position="81"/>
        <end position="109"/>
    </location>
</feature>
<proteinExistence type="predicted"/>
<feature type="region of interest" description="Disordered" evidence="2">
    <location>
        <begin position="74"/>
        <end position="121"/>
    </location>
</feature>